<keyword evidence="5" id="KW-0001">2Fe-2S</keyword>
<organism evidence="15 16">
    <name type="scientific">Microbacterium croceum</name>
    <dbReference type="NCBI Taxonomy" id="2851645"/>
    <lineage>
        <taxon>Bacteria</taxon>
        <taxon>Bacillati</taxon>
        <taxon>Actinomycetota</taxon>
        <taxon>Actinomycetes</taxon>
        <taxon>Micrococcales</taxon>
        <taxon>Microbacteriaceae</taxon>
        <taxon>Microbacterium</taxon>
    </lineage>
</organism>
<dbReference type="Gene3D" id="2.40.30.10">
    <property type="entry name" value="Translation factors"/>
    <property type="match status" value="1"/>
</dbReference>
<dbReference type="Gene3D" id="3.40.50.80">
    <property type="entry name" value="Nucleotide-binding domain of ferredoxin-NADP reductase (FNR) module"/>
    <property type="match status" value="1"/>
</dbReference>
<dbReference type="SUPFAM" id="SSF52343">
    <property type="entry name" value="Ferredoxin reductase-like, C-terminal NADP-linked domain"/>
    <property type="match status" value="1"/>
</dbReference>
<proteinExistence type="predicted"/>
<feature type="transmembrane region" description="Helical" evidence="13">
    <location>
        <begin position="159"/>
        <end position="180"/>
    </location>
</feature>
<dbReference type="InterPro" id="IPR050415">
    <property type="entry name" value="MRET"/>
</dbReference>
<feature type="transmembrane region" description="Helical" evidence="13">
    <location>
        <begin position="88"/>
        <end position="109"/>
    </location>
</feature>
<evidence type="ECO:0000256" key="5">
    <source>
        <dbReference type="ARBA" id="ARBA00022714"/>
    </source>
</evidence>
<keyword evidence="10" id="KW-0408">Iron</keyword>
<feature type="transmembrane region" description="Helical" evidence="13">
    <location>
        <begin position="129"/>
        <end position="147"/>
    </location>
</feature>
<reference evidence="15 16" key="1">
    <citation type="submission" date="2021-06" db="EMBL/GenBank/DDBJ databases">
        <title>Genome-based taxonomic framework of Microbacterium strains isolated from marine environment, the description of four new species and reclassification of four preexisting species.</title>
        <authorList>
            <person name="Lee S.D."/>
            <person name="Kim S.-M."/>
            <person name="Byeon Y.-S."/>
            <person name="Yang H.L."/>
            <person name="Kim I.S."/>
        </authorList>
    </citation>
    <scope>NUCLEOTIDE SEQUENCE [LARGE SCALE GENOMIC DNA]</scope>
    <source>
        <strain evidence="15 16">SSW1-49</strain>
    </source>
</reference>
<dbReference type="InterPro" id="IPR013130">
    <property type="entry name" value="Fe3_Rdtase_TM_dom"/>
</dbReference>
<evidence type="ECO:0000256" key="4">
    <source>
        <dbReference type="ARBA" id="ARBA00022692"/>
    </source>
</evidence>
<comment type="subcellular location">
    <subcellularLocation>
        <location evidence="2">Membrane</location>
        <topology evidence="2">Multi-pass membrane protein</topology>
    </subcellularLocation>
</comment>
<keyword evidence="8 13" id="KW-1133">Transmembrane helix</keyword>
<feature type="transmembrane region" description="Helical" evidence="13">
    <location>
        <begin position="192"/>
        <end position="212"/>
    </location>
</feature>
<evidence type="ECO:0000256" key="10">
    <source>
        <dbReference type="ARBA" id="ARBA00023004"/>
    </source>
</evidence>
<evidence type="ECO:0000256" key="7">
    <source>
        <dbReference type="ARBA" id="ARBA00022827"/>
    </source>
</evidence>
<feature type="transmembrane region" description="Helical" evidence="13">
    <location>
        <begin position="48"/>
        <end position="67"/>
    </location>
</feature>
<evidence type="ECO:0000313" key="16">
    <source>
        <dbReference type="Proteomes" id="UP001300096"/>
    </source>
</evidence>
<dbReference type="InterPro" id="IPR017938">
    <property type="entry name" value="Riboflavin_synthase-like_b-brl"/>
</dbReference>
<keyword evidence="4 13" id="KW-0812">Transmembrane</keyword>
<evidence type="ECO:0000256" key="12">
    <source>
        <dbReference type="ARBA" id="ARBA00023136"/>
    </source>
</evidence>
<evidence type="ECO:0000256" key="8">
    <source>
        <dbReference type="ARBA" id="ARBA00022989"/>
    </source>
</evidence>
<comment type="caution">
    <text evidence="15">The sequence shown here is derived from an EMBL/GenBank/DDBJ whole genome shotgun (WGS) entry which is preliminary data.</text>
</comment>
<keyword evidence="11" id="KW-0411">Iron-sulfur</keyword>
<dbReference type="InterPro" id="IPR039261">
    <property type="entry name" value="FNR_nucleotide-bd"/>
</dbReference>
<dbReference type="PANTHER" id="PTHR47354:SF8">
    <property type="entry name" value="1,2-PHENYLACETYL-COA EPOXIDASE, SUBUNIT E"/>
    <property type="match status" value="1"/>
</dbReference>
<dbReference type="Pfam" id="PF01794">
    <property type="entry name" value="Ferric_reduct"/>
    <property type="match status" value="1"/>
</dbReference>
<accession>A0ABT0FFD2</accession>
<evidence type="ECO:0000256" key="6">
    <source>
        <dbReference type="ARBA" id="ARBA00022723"/>
    </source>
</evidence>
<dbReference type="InterPro" id="IPR017927">
    <property type="entry name" value="FAD-bd_FR_type"/>
</dbReference>
<evidence type="ECO:0000256" key="2">
    <source>
        <dbReference type="ARBA" id="ARBA00004141"/>
    </source>
</evidence>
<keyword evidence="7" id="KW-0274">FAD</keyword>
<keyword evidence="9" id="KW-0560">Oxidoreductase</keyword>
<dbReference type="Proteomes" id="UP001300096">
    <property type="component" value="Unassembled WGS sequence"/>
</dbReference>
<dbReference type="SUPFAM" id="SSF63380">
    <property type="entry name" value="Riboflavin synthase domain-like"/>
    <property type="match status" value="1"/>
</dbReference>
<name>A0ABT0FFD2_9MICO</name>
<feature type="domain" description="FAD-binding FR-type" evidence="14">
    <location>
        <begin position="217"/>
        <end position="316"/>
    </location>
</feature>
<sequence>MRRRAQAWRAAATTVIWATSLFVVALWVSGGGVGAVLGADGETVTTLGRLTGLVAANLLLYQVLLMARVPLFERGFGRDGITRMHRFVGFWSFWLMGAHIVLLALGYAITAGINPFVQLWGFIWDYPGMLLATAGALLILLVVITSIRGARRRLRYESWHLLHLYAYLGVGLALPHQLWTGADFLSSPLATAYWWSVWGLAAASILVFRFGVPLLRSTRHALRVASVEPDGARGVTIRVSGRDLAALGARAGQFFVWRFLDGPGWTRGHPFSLSSVPGRDLTLTARVVGDGTHRLTSLVPGTRVIVEGPYGEMTGDLRTGSKLLMIGAGAGVAPLLALLEHEDYEPGEATLITRESLDEDALRQDAIADLVSRRGVRYLPLVGPRSSGPSSWLPSSHSAWAGPDLLRHLIPDPETYDVFVCGAQPWMTDLERDLASAGFSHHRVHSESFTI</sequence>
<keyword evidence="3" id="KW-0285">Flavoprotein</keyword>
<evidence type="ECO:0000256" key="3">
    <source>
        <dbReference type="ARBA" id="ARBA00022630"/>
    </source>
</evidence>
<gene>
    <name evidence="15" type="ORF">KZC51_11590</name>
</gene>
<evidence type="ECO:0000256" key="9">
    <source>
        <dbReference type="ARBA" id="ARBA00023002"/>
    </source>
</evidence>
<dbReference type="PROSITE" id="PS51384">
    <property type="entry name" value="FAD_FR"/>
    <property type="match status" value="1"/>
</dbReference>
<keyword evidence="16" id="KW-1185">Reference proteome</keyword>
<evidence type="ECO:0000259" key="14">
    <source>
        <dbReference type="PROSITE" id="PS51384"/>
    </source>
</evidence>
<protein>
    <submittedName>
        <fullName evidence="15">Ferric reductase-like transmembrane domain-containing protein</fullName>
    </submittedName>
</protein>
<evidence type="ECO:0000313" key="15">
    <source>
        <dbReference type="EMBL" id="MCK2036776.1"/>
    </source>
</evidence>
<keyword evidence="6" id="KW-0479">Metal-binding</keyword>
<comment type="cofactor">
    <cofactor evidence="1">
        <name>FAD</name>
        <dbReference type="ChEBI" id="CHEBI:57692"/>
    </cofactor>
</comment>
<keyword evidence="12 13" id="KW-0472">Membrane</keyword>
<evidence type="ECO:0000256" key="11">
    <source>
        <dbReference type="ARBA" id="ARBA00023014"/>
    </source>
</evidence>
<dbReference type="PANTHER" id="PTHR47354">
    <property type="entry name" value="NADH OXIDOREDUCTASE HCR"/>
    <property type="match status" value="1"/>
</dbReference>
<evidence type="ECO:0000256" key="13">
    <source>
        <dbReference type="SAM" id="Phobius"/>
    </source>
</evidence>
<evidence type="ECO:0000256" key="1">
    <source>
        <dbReference type="ARBA" id="ARBA00001974"/>
    </source>
</evidence>
<dbReference type="EMBL" id="JAHWXN010000001">
    <property type="protein sequence ID" value="MCK2036776.1"/>
    <property type="molecule type" value="Genomic_DNA"/>
</dbReference>